<keyword evidence="2" id="KW-1185">Reference proteome</keyword>
<name>A0ABV2ZS36_9ACTN</name>
<organism evidence="1 2">
    <name type="scientific">Streptomyces sp. 900129855</name>
    <dbReference type="NCBI Taxonomy" id="3155129"/>
    <lineage>
        <taxon>Bacteria</taxon>
        <taxon>Bacillati</taxon>
        <taxon>Actinomycetota</taxon>
        <taxon>Actinomycetes</taxon>
        <taxon>Kitasatosporales</taxon>
        <taxon>Streptomycetaceae</taxon>
        <taxon>Streptomyces</taxon>
    </lineage>
</organism>
<evidence type="ECO:0000313" key="2">
    <source>
        <dbReference type="Proteomes" id="UP001550739"/>
    </source>
</evidence>
<proteinExistence type="predicted"/>
<dbReference type="SUPFAM" id="SSF48576">
    <property type="entry name" value="Terpenoid synthases"/>
    <property type="match status" value="1"/>
</dbReference>
<evidence type="ECO:0000313" key="1">
    <source>
        <dbReference type="EMBL" id="MEU3785383.1"/>
    </source>
</evidence>
<dbReference type="InterPro" id="IPR008949">
    <property type="entry name" value="Isoprenoid_synthase_dom_sf"/>
</dbReference>
<comment type="caution">
    <text evidence="1">The sequence shown here is derived from an EMBL/GenBank/DDBJ whole genome shotgun (WGS) entry which is preliminary data.</text>
</comment>
<dbReference type="GO" id="GO:0016829">
    <property type="term" value="F:lyase activity"/>
    <property type="evidence" value="ECO:0007669"/>
    <property type="project" value="UniProtKB-KW"/>
</dbReference>
<dbReference type="RefSeq" id="WP_334582366.1">
    <property type="nucleotide sequence ID" value="NZ_JBEZVE010000020.1"/>
</dbReference>
<sequence>MSTTHEEATLAPQEEMRAASLKELIDTHLYMPYPFLRNRHESEAVAGVDAWLHKWGLTDEPGVAAMIGYTRPAELASYNSPTVDADILQIVADQIAYQFVFDDRAEEIGRQSPALLLPMLCESIGILRDDEPPRTPLGAALADLHRRVRERCTPAQAERWAWKSREYVHGLLYEAVAQAHPFPVGMGLCNSIRSLTAGVEPFYPLYEAAQGGELAPEELDHPVLRRLRRLSVDAAVWTADLFSAVKEQQTGEMINLALAHQRTHQCSLPAAVMLAIRQINGTVREFERLCEEIHPELSPAGVCYVNGMIGWIRGCYHWSRTVPRYADTAVAPAHPCVGHSEFRTQQEGLPNRPGD</sequence>
<keyword evidence="1" id="KW-0456">Lyase</keyword>
<reference evidence="1 2" key="1">
    <citation type="submission" date="2024-06" db="EMBL/GenBank/DDBJ databases">
        <title>The Natural Products Discovery Center: Release of the First 8490 Sequenced Strains for Exploring Actinobacteria Biosynthetic Diversity.</title>
        <authorList>
            <person name="Kalkreuter E."/>
            <person name="Kautsar S.A."/>
            <person name="Yang D."/>
            <person name="Bader C.D."/>
            <person name="Teijaro C.N."/>
            <person name="Fluegel L."/>
            <person name="Davis C.M."/>
            <person name="Simpson J.R."/>
            <person name="Lauterbach L."/>
            <person name="Steele A.D."/>
            <person name="Gui C."/>
            <person name="Meng S."/>
            <person name="Li G."/>
            <person name="Viehrig K."/>
            <person name="Ye F."/>
            <person name="Su P."/>
            <person name="Kiefer A.F."/>
            <person name="Nichols A."/>
            <person name="Cepeda A.J."/>
            <person name="Yan W."/>
            <person name="Fan B."/>
            <person name="Jiang Y."/>
            <person name="Adhikari A."/>
            <person name="Zheng C.-J."/>
            <person name="Schuster L."/>
            <person name="Cowan T.M."/>
            <person name="Smanski M.J."/>
            <person name="Chevrette M.G."/>
            <person name="De Carvalho L.P.S."/>
            <person name="Shen B."/>
        </authorList>
    </citation>
    <scope>NUCLEOTIDE SEQUENCE [LARGE SCALE GENOMIC DNA]</scope>
    <source>
        <strain evidence="1 2">NPDC033843</strain>
    </source>
</reference>
<dbReference type="InterPro" id="IPR048138">
    <property type="entry name" value="Amorph_synthase"/>
</dbReference>
<gene>
    <name evidence="1" type="ORF">AB0E89_33400</name>
</gene>
<dbReference type="Gene3D" id="1.10.600.10">
    <property type="entry name" value="Farnesyl Diphosphate Synthase"/>
    <property type="match status" value="1"/>
</dbReference>
<dbReference type="Pfam" id="PF19086">
    <property type="entry name" value="Terpene_syn_C_2"/>
    <property type="match status" value="1"/>
</dbReference>
<dbReference type="NCBIfam" id="NF041563">
    <property type="entry name" value="amorph_syn"/>
    <property type="match status" value="1"/>
</dbReference>
<dbReference type="Proteomes" id="UP001550739">
    <property type="component" value="Unassembled WGS sequence"/>
</dbReference>
<accession>A0ABV2ZS36</accession>
<dbReference type="EMBL" id="JBEZVE010000020">
    <property type="protein sequence ID" value="MEU3785383.1"/>
    <property type="molecule type" value="Genomic_DNA"/>
</dbReference>
<protein>
    <submittedName>
        <fullName evidence="1">(-)-alpha-amorphene synthase</fullName>
        <ecNumber evidence="1">4.2.3.162</ecNumber>
    </submittedName>
</protein>
<dbReference type="EC" id="4.2.3.162" evidence="1"/>